<dbReference type="GO" id="GO:0030884">
    <property type="term" value="F:exogenous lipid antigen binding"/>
    <property type="evidence" value="ECO:0007669"/>
    <property type="project" value="TreeGrafter"/>
</dbReference>
<organism evidence="3 4">
    <name type="scientific">Penelope pileata</name>
    <dbReference type="NCBI Taxonomy" id="1118817"/>
    <lineage>
        <taxon>Eukaryota</taxon>
        <taxon>Metazoa</taxon>
        <taxon>Chordata</taxon>
        <taxon>Craniata</taxon>
        <taxon>Vertebrata</taxon>
        <taxon>Euteleostomi</taxon>
        <taxon>Archelosauria</taxon>
        <taxon>Archosauria</taxon>
        <taxon>Dinosauria</taxon>
        <taxon>Saurischia</taxon>
        <taxon>Theropoda</taxon>
        <taxon>Coelurosauria</taxon>
        <taxon>Aves</taxon>
        <taxon>Neognathae</taxon>
        <taxon>Galloanserae</taxon>
        <taxon>Galliformes</taxon>
        <taxon>Cracidae</taxon>
        <taxon>Penelope</taxon>
    </lineage>
</organism>
<dbReference type="OrthoDB" id="8890485at2759"/>
<dbReference type="InterPro" id="IPR037055">
    <property type="entry name" value="MHC_I-like_Ag-recog_sf"/>
</dbReference>
<dbReference type="Gene3D" id="2.60.40.10">
    <property type="entry name" value="Immunoglobulins"/>
    <property type="match status" value="1"/>
</dbReference>
<dbReference type="GO" id="GO:0071723">
    <property type="term" value="F:lipopeptide binding"/>
    <property type="evidence" value="ECO:0007669"/>
    <property type="project" value="TreeGrafter"/>
</dbReference>
<dbReference type="InterPro" id="IPR003597">
    <property type="entry name" value="Ig_C1-set"/>
</dbReference>
<dbReference type="GO" id="GO:0048007">
    <property type="term" value="P:antigen processing and presentation, exogenous lipid antigen via MHC class Ib"/>
    <property type="evidence" value="ECO:0007669"/>
    <property type="project" value="TreeGrafter"/>
</dbReference>
<evidence type="ECO:0000259" key="2">
    <source>
        <dbReference type="PROSITE" id="PS50835"/>
    </source>
</evidence>
<keyword evidence="1" id="KW-0325">Glycoprotein</keyword>
<dbReference type="GO" id="GO:0005615">
    <property type="term" value="C:extracellular space"/>
    <property type="evidence" value="ECO:0007669"/>
    <property type="project" value="TreeGrafter"/>
</dbReference>
<dbReference type="SMART" id="SM00407">
    <property type="entry name" value="IGc1"/>
    <property type="match status" value="1"/>
</dbReference>
<dbReference type="GO" id="GO:0006955">
    <property type="term" value="P:immune response"/>
    <property type="evidence" value="ECO:0007669"/>
    <property type="project" value="TreeGrafter"/>
</dbReference>
<dbReference type="InterPro" id="IPR007110">
    <property type="entry name" value="Ig-like_dom"/>
</dbReference>
<feature type="non-terminal residue" evidence="3">
    <location>
        <position position="1"/>
    </location>
</feature>
<feature type="domain" description="Ig-like" evidence="2">
    <location>
        <begin position="177"/>
        <end position="254"/>
    </location>
</feature>
<dbReference type="Gene3D" id="3.30.500.10">
    <property type="entry name" value="MHC class I-like antigen recognition-like"/>
    <property type="match status" value="1"/>
</dbReference>
<name>A0A851P0X0_9GALL</name>
<dbReference type="GO" id="GO:0001916">
    <property type="term" value="P:positive regulation of T cell mediated cytotoxicity"/>
    <property type="evidence" value="ECO:0007669"/>
    <property type="project" value="TreeGrafter"/>
</dbReference>
<dbReference type="InterPro" id="IPR050208">
    <property type="entry name" value="MHC_class-I_related"/>
</dbReference>
<protein>
    <submittedName>
        <fullName evidence="3">CD1E protein</fullName>
    </submittedName>
</protein>
<dbReference type="GO" id="GO:0030883">
    <property type="term" value="F:endogenous lipid antigen binding"/>
    <property type="evidence" value="ECO:0007669"/>
    <property type="project" value="TreeGrafter"/>
</dbReference>
<dbReference type="InterPro" id="IPR011161">
    <property type="entry name" value="MHC_I-like_Ag-recog"/>
</dbReference>
<dbReference type="AlphaFoldDB" id="A0A851P0X0"/>
<dbReference type="Proteomes" id="UP000613066">
    <property type="component" value="Unassembled WGS sequence"/>
</dbReference>
<dbReference type="GO" id="GO:0048006">
    <property type="term" value="P:antigen processing and presentation, endogenous lipid antigen via MHC class Ib"/>
    <property type="evidence" value="ECO:0007669"/>
    <property type="project" value="TreeGrafter"/>
</dbReference>
<sequence length="269" mass="30627">GSFTIWLLQTSAFQNASFVEMEGLDLLEDIVLGVLEERTWSIHFHQIWVQPALPRSDWHTTENMIKIYLQTFSHLVNKGANPFVVQGMAGCELYLNRTSLAFIYVGYNGQDLLSYDIDRDIWLLNRDNNLSRYVQGTFQNYTAINELLQVLFNDTCVDDLEVFLQYGKAALVRQEQPVATVFAHVLGPAQLQLICHVTTYPRSINVFWLQDGQEMLLGPTLSTSLILPKADLTYQLRSVLVVAPGTRHSYTCRVRRCSLGTHSLLVPWG</sequence>
<proteinExistence type="predicted"/>
<dbReference type="InterPro" id="IPR013783">
    <property type="entry name" value="Ig-like_fold"/>
</dbReference>
<evidence type="ECO:0000313" key="3">
    <source>
        <dbReference type="EMBL" id="NXC45840.1"/>
    </source>
</evidence>
<dbReference type="GO" id="GO:0009897">
    <property type="term" value="C:external side of plasma membrane"/>
    <property type="evidence" value="ECO:0007669"/>
    <property type="project" value="TreeGrafter"/>
</dbReference>
<dbReference type="PANTHER" id="PTHR16675:SF160">
    <property type="entry name" value="T-CELL SURFACE GLYCOPROTEIN CD1A"/>
    <property type="match status" value="1"/>
</dbReference>
<feature type="non-terminal residue" evidence="3">
    <location>
        <position position="269"/>
    </location>
</feature>
<comment type="caution">
    <text evidence="3">The sequence shown here is derived from an EMBL/GenBank/DDBJ whole genome shotgun (WGS) entry which is preliminary data.</text>
</comment>
<dbReference type="Pfam" id="PF16497">
    <property type="entry name" value="MHC_I_3"/>
    <property type="match status" value="1"/>
</dbReference>
<dbReference type="SUPFAM" id="SSF48726">
    <property type="entry name" value="Immunoglobulin"/>
    <property type="match status" value="1"/>
</dbReference>
<accession>A0A851P0X0</accession>
<evidence type="ECO:0000256" key="1">
    <source>
        <dbReference type="ARBA" id="ARBA00023180"/>
    </source>
</evidence>
<dbReference type="PROSITE" id="PS50835">
    <property type="entry name" value="IG_LIKE"/>
    <property type="match status" value="1"/>
</dbReference>
<dbReference type="InterPro" id="IPR011162">
    <property type="entry name" value="MHC_I/II-like_Ag-recog"/>
</dbReference>
<dbReference type="Pfam" id="PF07654">
    <property type="entry name" value="C1-set"/>
    <property type="match status" value="1"/>
</dbReference>
<dbReference type="InterPro" id="IPR036179">
    <property type="entry name" value="Ig-like_dom_sf"/>
</dbReference>
<keyword evidence="4" id="KW-1185">Reference proteome</keyword>
<gene>
    <name evidence="3" type="primary">Cd1e</name>
    <name evidence="3" type="ORF">PENPIL_R06080</name>
</gene>
<reference evidence="3" key="1">
    <citation type="submission" date="2019-09" db="EMBL/GenBank/DDBJ databases">
        <title>Bird 10,000 Genomes (B10K) Project - Family phase.</title>
        <authorList>
            <person name="Zhang G."/>
        </authorList>
    </citation>
    <scope>NUCLEOTIDE SEQUENCE</scope>
    <source>
        <strain evidence="3">B10K-DU-001-08</strain>
        <tissue evidence="3">Muscle</tissue>
    </source>
</reference>
<dbReference type="EMBL" id="WBMW01003764">
    <property type="protein sequence ID" value="NXC45840.1"/>
    <property type="molecule type" value="Genomic_DNA"/>
</dbReference>
<dbReference type="PANTHER" id="PTHR16675">
    <property type="entry name" value="MHC CLASS I-RELATED"/>
    <property type="match status" value="1"/>
</dbReference>
<dbReference type="SUPFAM" id="SSF54452">
    <property type="entry name" value="MHC antigen-recognition domain"/>
    <property type="match status" value="1"/>
</dbReference>
<evidence type="ECO:0000313" key="4">
    <source>
        <dbReference type="Proteomes" id="UP000613066"/>
    </source>
</evidence>